<dbReference type="Proteomes" id="UP000054481">
    <property type="component" value="Unassembled WGS sequence"/>
</dbReference>
<accession>A0A0F7ZQ60</accession>
<proteinExistence type="inferred from homology"/>
<dbReference type="PANTHER" id="PTHR44942">
    <property type="entry name" value="METHYLTRANSF_11 DOMAIN-CONTAINING PROTEIN"/>
    <property type="match status" value="1"/>
</dbReference>
<evidence type="ECO:0000256" key="1">
    <source>
        <dbReference type="ARBA" id="ARBA00008361"/>
    </source>
</evidence>
<evidence type="ECO:0000259" key="4">
    <source>
        <dbReference type="Pfam" id="PF08241"/>
    </source>
</evidence>
<dbReference type="PANTHER" id="PTHR44942:SF4">
    <property type="entry name" value="METHYLTRANSFERASE TYPE 11 DOMAIN-CONTAINING PROTEIN"/>
    <property type="match status" value="1"/>
</dbReference>
<evidence type="ECO:0000313" key="5">
    <source>
        <dbReference type="EMBL" id="KJZ76685.1"/>
    </source>
</evidence>
<dbReference type="InterPro" id="IPR013216">
    <property type="entry name" value="Methyltransf_11"/>
</dbReference>
<dbReference type="OrthoDB" id="66144at2759"/>
<dbReference type="Pfam" id="PF08241">
    <property type="entry name" value="Methyltransf_11"/>
    <property type="match status" value="1"/>
</dbReference>
<dbReference type="AlphaFoldDB" id="A0A0F7ZQ60"/>
<dbReference type="GO" id="GO:0008757">
    <property type="term" value="F:S-adenosylmethionine-dependent methyltransferase activity"/>
    <property type="evidence" value="ECO:0007669"/>
    <property type="project" value="InterPro"/>
</dbReference>
<keyword evidence="6" id="KW-1185">Reference proteome</keyword>
<dbReference type="Gene3D" id="3.40.50.150">
    <property type="entry name" value="Vaccinia Virus protein VP39"/>
    <property type="match status" value="1"/>
</dbReference>
<dbReference type="InterPro" id="IPR029063">
    <property type="entry name" value="SAM-dependent_MTases_sf"/>
</dbReference>
<name>A0A0F7ZQ60_9HYPO</name>
<dbReference type="CDD" id="cd02440">
    <property type="entry name" value="AdoMet_MTases"/>
    <property type="match status" value="1"/>
</dbReference>
<keyword evidence="3" id="KW-0808">Transferase</keyword>
<reference evidence="5 6" key="1">
    <citation type="journal article" date="2014" name="Genome Biol. Evol.">
        <title>Comparative genomics and transcriptomics analyses reveal divergent lifestyle features of nematode endoparasitic fungus Hirsutella minnesotensis.</title>
        <authorList>
            <person name="Lai Y."/>
            <person name="Liu K."/>
            <person name="Zhang X."/>
            <person name="Zhang X."/>
            <person name="Li K."/>
            <person name="Wang N."/>
            <person name="Shu C."/>
            <person name="Wu Y."/>
            <person name="Wang C."/>
            <person name="Bushley K.E."/>
            <person name="Xiang M."/>
            <person name="Liu X."/>
        </authorList>
    </citation>
    <scope>NUCLEOTIDE SEQUENCE [LARGE SCALE GENOMIC DNA]</scope>
    <source>
        <strain evidence="5 6">3608</strain>
    </source>
</reference>
<dbReference type="SUPFAM" id="SSF53335">
    <property type="entry name" value="S-adenosyl-L-methionine-dependent methyltransferases"/>
    <property type="match status" value="1"/>
</dbReference>
<organism evidence="5 6">
    <name type="scientific">Hirsutella minnesotensis 3608</name>
    <dbReference type="NCBI Taxonomy" id="1043627"/>
    <lineage>
        <taxon>Eukaryota</taxon>
        <taxon>Fungi</taxon>
        <taxon>Dikarya</taxon>
        <taxon>Ascomycota</taxon>
        <taxon>Pezizomycotina</taxon>
        <taxon>Sordariomycetes</taxon>
        <taxon>Hypocreomycetidae</taxon>
        <taxon>Hypocreales</taxon>
        <taxon>Ophiocordycipitaceae</taxon>
        <taxon>Hirsutella</taxon>
    </lineage>
</organism>
<sequence length="277" mass="30396">MAGLSAVDQAAANGFDNAAAYDAHRPSYPVQAFNGLLESVGLAGVSGSKVVDLAAGTGKLTEMLAARGEGFEVVAVEPVSNMRQTLAAKELPRVTVRDGLATGMGVEDGWADAVIAAQSFHWFAHEEALAEIRRVLKPGGKLGIIWNIEDYNQPPTWTSFTQWEKQLNDMICNLEPDGPPRFRDEKWWHVFDRQSRDPAPMFSTPIGEAKVPFEGWLTKDGLWERVKTLSQVATLSEEGGEAFKKRFDEVLGNGDGKWNSGEVEFHGTTVYAWTARL</sequence>
<feature type="domain" description="Methyltransferase type 11" evidence="4">
    <location>
        <begin position="51"/>
        <end position="142"/>
    </location>
</feature>
<protein>
    <recommendedName>
        <fullName evidence="4">Methyltransferase type 11 domain-containing protein</fullName>
    </recommendedName>
</protein>
<gene>
    <name evidence="5" type="ORF">HIM_04021</name>
</gene>
<dbReference type="InterPro" id="IPR051052">
    <property type="entry name" value="Diverse_substrate_MTase"/>
</dbReference>
<dbReference type="GO" id="GO:0032259">
    <property type="term" value="P:methylation"/>
    <property type="evidence" value="ECO:0007669"/>
    <property type="project" value="UniProtKB-KW"/>
</dbReference>
<dbReference type="EMBL" id="KQ030510">
    <property type="protein sequence ID" value="KJZ76685.1"/>
    <property type="molecule type" value="Genomic_DNA"/>
</dbReference>
<comment type="similarity">
    <text evidence="1">Belongs to the methyltransferase superfamily.</text>
</comment>
<evidence type="ECO:0000256" key="2">
    <source>
        <dbReference type="ARBA" id="ARBA00022603"/>
    </source>
</evidence>
<keyword evidence="2" id="KW-0489">Methyltransferase</keyword>
<evidence type="ECO:0000313" key="6">
    <source>
        <dbReference type="Proteomes" id="UP000054481"/>
    </source>
</evidence>
<evidence type="ECO:0000256" key="3">
    <source>
        <dbReference type="ARBA" id="ARBA00022679"/>
    </source>
</evidence>